<dbReference type="InterPro" id="IPR001633">
    <property type="entry name" value="EAL_dom"/>
</dbReference>
<dbReference type="PANTHER" id="PTHR33121">
    <property type="entry name" value="CYCLIC DI-GMP PHOSPHODIESTERASE PDEF"/>
    <property type="match status" value="1"/>
</dbReference>
<dbReference type="Pfam" id="PF00563">
    <property type="entry name" value="EAL"/>
    <property type="match status" value="1"/>
</dbReference>
<reference evidence="3" key="1">
    <citation type="journal article" date="2019" name="Int. J. Syst. Evol. Microbiol.">
        <title>The Global Catalogue of Microorganisms (GCM) 10K type strain sequencing project: providing services to taxonomists for standard genome sequencing and annotation.</title>
        <authorList>
            <consortium name="The Broad Institute Genomics Platform"/>
            <consortium name="The Broad Institute Genome Sequencing Center for Infectious Disease"/>
            <person name="Wu L."/>
            <person name="Ma J."/>
        </authorList>
    </citation>
    <scope>NUCLEOTIDE SEQUENCE [LARGE SCALE GENOMIC DNA]</scope>
    <source>
        <strain evidence="3">NCAIM B.02333</strain>
    </source>
</reference>
<evidence type="ECO:0000313" key="3">
    <source>
        <dbReference type="Proteomes" id="UP001595685"/>
    </source>
</evidence>
<dbReference type="PANTHER" id="PTHR33121:SF70">
    <property type="entry name" value="SIGNALING PROTEIN YKOW"/>
    <property type="match status" value="1"/>
</dbReference>
<organism evidence="2 3">
    <name type="scientific">Aquipuribacter hungaricus</name>
    <dbReference type="NCBI Taxonomy" id="545624"/>
    <lineage>
        <taxon>Bacteria</taxon>
        <taxon>Bacillati</taxon>
        <taxon>Actinomycetota</taxon>
        <taxon>Actinomycetes</taxon>
        <taxon>Micrococcales</taxon>
        <taxon>Intrasporangiaceae</taxon>
        <taxon>Aquipuribacter</taxon>
    </lineage>
</organism>
<evidence type="ECO:0000313" key="2">
    <source>
        <dbReference type="EMBL" id="MFC3688984.1"/>
    </source>
</evidence>
<sequence>MLTDPAATMALQAIVDATGREVGVELLFRRPPSTTAPAMASEADHELATTTVVDLLDEHRTSGGAGTGLLFVNASRAFLVGAQPLPSPSDRVVVEVLEGVTADAEVVAGVRDLRARGYKIAIDDWEGGEDRAALLPLADFVKVDLEAVTARRLRAVVQRARALCPGVTVVVERIETEDDRQAALDAGADLFQGYLLATPDLVRAP</sequence>
<gene>
    <name evidence="2" type="ORF">ACFOLH_11585</name>
</gene>
<accession>A0ABV7WHX7</accession>
<dbReference type="SMART" id="SM00052">
    <property type="entry name" value="EAL"/>
    <property type="match status" value="1"/>
</dbReference>
<protein>
    <submittedName>
        <fullName evidence="2">EAL and HDOD domain-containing protein</fullName>
    </submittedName>
</protein>
<keyword evidence="3" id="KW-1185">Reference proteome</keyword>
<dbReference type="Proteomes" id="UP001595685">
    <property type="component" value="Unassembled WGS sequence"/>
</dbReference>
<evidence type="ECO:0000259" key="1">
    <source>
        <dbReference type="PROSITE" id="PS50883"/>
    </source>
</evidence>
<dbReference type="RefSeq" id="WP_340292303.1">
    <property type="nucleotide sequence ID" value="NZ_JBBEOI010000066.1"/>
</dbReference>
<name>A0ABV7WHX7_9MICO</name>
<comment type="caution">
    <text evidence="2">The sequence shown here is derived from an EMBL/GenBank/DDBJ whole genome shotgun (WGS) entry which is preliminary data.</text>
</comment>
<dbReference type="SUPFAM" id="SSF141868">
    <property type="entry name" value="EAL domain-like"/>
    <property type="match status" value="1"/>
</dbReference>
<dbReference type="Gene3D" id="3.20.20.450">
    <property type="entry name" value="EAL domain"/>
    <property type="match status" value="1"/>
</dbReference>
<dbReference type="InterPro" id="IPR050706">
    <property type="entry name" value="Cyclic-di-GMP_PDE-like"/>
</dbReference>
<proteinExistence type="predicted"/>
<dbReference type="EMBL" id="JBHRWW010000007">
    <property type="protein sequence ID" value="MFC3688984.1"/>
    <property type="molecule type" value="Genomic_DNA"/>
</dbReference>
<dbReference type="InterPro" id="IPR035919">
    <property type="entry name" value="EAL_sf"/>
</dbReference>
<dbReference type="PROSITE" id="PS50883">
    <property type="entry name" value="EAL"/>
    <property type="match status" value="1"/>
</dbReference>
<feature type="domain" description="EAL" evidence="1">
    <location>
        <begin position="1"/>
        <end position="205"/>
    </location>
</feature>